<feature type="compositionally biased region" description="Low complexity" evidence="1">
    <location>
        <begin position="458"/>
        <end position="477"/>
    </location>
</feature>
<evidence type="ECO:0000313" key="3">
    <source>
        <dbReference type="EMBL" id="KAI1879632.1"/>
    </source>
</evidence>
<sequence>MAPVPIEHPPSYIPLALSTTHIGLAVYLTYAVAASLYTSYKSLSPSQDTRKRLERRVKLAPIFLGLAAASLVFATYSSIVYATLSYKAWADDGGFDLPQRFIGEKGFFPGTQNSSQLYLARWLSDTPVYYDALEIVAEKARRFWWSQQVDLSTLSWSLLLAIEGRRRRIPLLTAFLALAHLVNLSFAQNLFYLALLLTPAPITSGDDELELPVVPVPASAWSRIKSTLTPAPKPLNWCPHPAIFLGAVLINFAAVFVLPYAAETPSFAVVALIARASTFLPVLLPKVVPATWGTVHPHPHNAYSSFTTLFRVLSVVSFVLHAKASFLGLSYSTPDSHYHRHSRFLPWDVEERSVWEQSTTALGKVLGSTADHPVVAAVGRDALLCTVSLGLWAAVRASDVGNIFMSTVPFYGKPGVPVTTHEASPTPQPAIKSEPEATESPEPELGMTLRRRGRPKSRVASIASSSGASEEVSTPTPTRRRGRPRKNVAEEEKAYEPSPAEARDVVEGDVLPPDDLDWESAALAWGLAAFGGLGSASAGVFGAECISR</sequence>
<proteinExistence type="predicted"/>
<gene>
    <name evidence="3" type="ORF">JX265_002586</name>
</gene>
<reference evidence="3" key="1">
    <citation type="submission" date="2021-03" db="EMBL/GenBank/DDBJ databases">
        <title>Revisited historic fungal species revealed as producer of novel bioactive compounds through whole genome sequencing and comparative genomics.</title>
        <authorList>
            <person name="Vignolle G.A."/>
            <person name="Hochenegger N."/>
            <person name="Mach R.L."/>
            <person name="Mach-Aigner A.R."/>
            <person name="Javad Rahimi M."/>
            <person name="Salim K.A."/>
            <person name="Chan C.M."/>
            <person name="Lim L.B.L."/>
            <person name="Cai F."/>
            <person name="Druzhinina I.S."/>
            <person name="U'Ren J.M."/>
            <person name="Derntl C."/>
        </authorList>
    </citation>
    <scope>NUCLEOTIDE SEQUENCE</scope>
    <source>
        <strain evidence="3">TUCIM 5799</strain>
    </source>
</reference>
<feature type="transmembrane region" description="Helical" evidence="2">
    <location>
        <begin position="59"/>
        <end position="84"/>
    </location>
</feature>
<feature type="region of interest" description="Disordered" evidence="1">
    <location>
        <begin position="418"/>
        <end position="515"/>
    </location>
</feature>
<keyword evidence="4" id="KW-1185">Reference proteome</keyword>
<comment type="caution">
    <text evidence="3">The sequence shown here is derived from an EMBL/GenBank/DDBJ whole genome shotgun (WGS) entry which is preliminary data.</text>
</comment>
<dbReference type="EMBL" id="JAFIMR010000004">
    <property type="protein sequence ID" value="KAI1879632.1"/>
    <property type="molecule type" value="Genomic_DNA"/>
</dbReference>
<protein>
    <submittedName>
        <fullName evidence="3">Uncharacterized protein</fullName>
    </submittedName>
</protein>
<dbReference type="AlphaFoldDB" id="A0A9P9WV56"/>
<evidence type="ECO:0000313" key="4">
    <source>
        <dbReference type="Proteomes" id="UP000829685"/>
    </source>
</evidence>
<keyword evidence="2" id="KW-1133">Transmembrane helix</keyword>
<accession>A0A9P9WV56</accession>
<evidence type="ECO:0000256" key="2">
    <source>
        <dbReference type="SAM" id="Phobius"/>
    </source>
</evidence>
<feature type="compositionally biased region" description="Basic and acidic residues" evidence="1">
    <location>
        <begin position="487"/>
        <end position="506"/>
    </location>
</feature>
<organism evidence="3 4">
    <name type="scientific">Neoarthrinium moseri</name>
    <dbReference type="NCBI Taxonomy" id="1658444"/>
    <lineage>
        <taxon>Eukaryota</taxon>
        <taxon>Fungi</taxon>
        <taxon>Dikarya</taxon>
        <taxon>Ascomycota</taxon>
        <taxon>Pezizomycotina</taxon>
        <taxon>Sordariomycetes</taxon>
        <taxon>Xylariomycetidae</taxon>
        <taxon>Amphisphaeriales</taxon>
        <taxon>Apiosporaceae</taxon>
        <taxon>Neoarthrinium</taxon>
    </lineage>
</organism>
<keyword evidence="2" id="KW-0472">Membrane</keyword>
<name>A0A9P9WV56_9PEZI</name>
<dbReference type="Proteomes" id="UP000829685">
    <property type="component" value="Unassembled WGS sequence"/>
</dbReference>
<keyword evidence="2" id="KW-0812">Transmembrane</keyword>
<evidence type="ECO:0000256" key="1">
    <source>
        <dbReference type="SAM" id="MobiDB-lite"/>
    </source>
</evidence>
<feature type="transmembrane region" description="Helical" evidence="2">
    <location>
        <begin position="12"/>
        <end position="38"/>
    </location>
</feature>